<proteinExistence type="inferred from homology"/>
<evidence type="ECO:0000259" key="5">
    <source>
        <dbReference type="Pfam" id="PF01420"/>
    </source>
</evidence>
<dbReference type="InterPro" id="IPR044946">
    <property type="entry name" value="Restrct_endonuc_typeI_TRD_sf"/>
</dbReference>
<evidence type="ECO:0000256" key="2">
    <source>
        <dbReference type="ARBA" id="ARBA00022747"/>
    </source>
</evidence>
<dbReference type="RefSeq" id="WP_181508056.1">
    <property type="nucleotide sequence ID" value="NZ_JACDUP010000002.1"/>
</dbReference>
<dbReference type="EC" id="3.1.21.3" evidence="6"/>
<dbReference type="PANTHER" id="PTHR30408:SF13">
    <property type="entry name" value="TYPE I RESTRICTION ENZYME HINDI SPECIFICITY SUBUNIT"/>
    <property type="match status" value="1"/>
</dbReference>
<protein>
    <submittedName>
        <fullName evidence="6">Type I restriction enzyme S subunit</fullName>
        <ecNumber evidence="6">3.1.21.3</ecNumber>
    </submittedName>
</protein>
<comment type="similarity">
    <text evidence="1">Belongs to the type-I restriction system S methylase family.</text>
</comment>
<organism evidence="6 7">
    <name type="scientific">Methanococcus maripaludis</name>
    <name type="common">Methanococcus deltae</name>
    <dbReference type="NCBI Taxonomy" id="39152"/>
    <lineage>
        <taxon>Archaea</taxon>
        <taxon>Methanobacteriati</taxon>
        <taxon>Methanobacteriota</taxon>
        <taxon>Methanomada group</taxon>
        <taxon>Methanococci</taxon>
        <taxon>Methanococcales</taxon>
        <taxon>Methanococcaceae</taxon>
        <taxon>Methanococcus</taxon>
    </lineage>
</organism>
<evidence type="ECO:0000256" key="3">
    <source>
        <dbReference type="ARBA" id="ARBA00023125"/>
    </source>
</evidence>
<keyword evidence="4" id="KW-0175">Coiled coil</keyword>
<dbReference type="Pfam" id="PF01420">
    <property type="entry name" value="Methylase_S"/>
    <property type="match status" value="2"/>
</dbReference>
<evidence type="ECO:0000313" key="7">
    <source>
        <dbReference type="Proteomes" id="UP000571751"/>
    </source>
</evidence>
<dbReference type="PANTHER" id="PTHR30408">
    <property type="entry name" value="TYPE-1 RESTRICTION ENZYME ECOKI SPECIFICITY PROTEIN"/>
    <property type="match status" value="1"/>
</dbReference>
<dbReference type="InterPro" id="IPR000055">
    <property type="entry name" value="Restrct_endonuc_typeI_TRD"/>
</dbReference>
<dbReference type="AlphaFoldDB" id="A0A7J9PU27"/>
<keyword evidence="3" id="KW-0238">DNA-binding</keyword>
<dbReference type="SUPFAM" id="SSF116734">
    <property type="entry name" value="DNA methylase specificity domain"/>
    <property type="match status" value="2"/>
</dbReference>
<reference evidence="6 7" key="1">
    <citation type="submission" date="2020-07" db="EMBL/GenBank/DDBJ databases">
        <title>Genomic Encyclopedia of Type Strains, Phase IV (KMG-V): Genome sequencing to study the core and pangenomes of soil and plant-associated prokaryotes.</title>
        <authorList>
            <person name="Whitman W."/>
        </authorList>
    </citation>
    <scope>NUCLEOTIDE SEQUENCE [LARGE SCALE GENOMIC DNA]</scope>
    <source>
        <strain evidence="6 7">C14</strain>
    </source>
</reference>
<evidence type="ECO:0000256" key="4">
    <source>
        <dbReference type="SAM" id="Coils"/>
    </source>
</evidence>
<keyword evidence="6" id="KW-0378">Hydrolase</keyword>
<dbReference type="GO" id="GO:0003677">
    <property type="term" value="F:DNA binding"/>
    <property type="evidence" value="ECO:0007669"/>
    <property type="project" value="UniProtKB-KW"/>
</dbReference>
<dbReference type="Gene3D" id="1.10.287.1120">
    <property type="entry name" value="Bipartite methylase S protein"/>
    <property type="match status" value="1"/>
</dbReference>
<gene>
    <name evidence="6" type="ORF">HNP95_001117</name>
</gene>
<feature type="domain" description="Type I restriction modification DNA specificity" evidence="5">
    <location>
        <begin position="17"/>
        <end position="195"/>
    </location>
</feature>
<name>A0A7J9PU27_METMI</name>
<dbReference type="Proteomes" id="UP000571751">
    <property type="component" value="Unassembled WGS sequence"/>
</dbReference>
<feature type="domain" description="Type I restriction modification DNA specificity" evidence="5">
    <location>
        <begin position="216"/>
        <end position="385"/>
    </location>
</feature>
<comment type="caution">
    <text evidence="6">The sequence shown here is derived from an EMBL/GenBank/DDBJ whole genome shotgun (WGS) entry which is preliminary data.</text>
</comment>
<dbReference type="CDD" id="cd17273">
    <property type="entry name" value="RMtype1_S_EcoJA69PI-TRD1-CR1_like"/>
    <property type="match status" value="1"/>
</dbReference>
<evidence type="ECO:0000256" key="1">
    <source>
        <dbReference type="ARBA" id="ARBA00010923"/>
    </source>
</evidence>
<keyword evidence="2" id="KW-0680">Restriction system</keyword>
<dbReference type="Gene3D" id="3.90.220.20">
    <property type="entry name" value="DNA methylase specificity domains"/>
    <property type="match status" value="2"/>
</dbReference>
<dbReference type="GO" id="GO:0009307">
    <property type="term" value="P:DNA restriction-modification system"/>
    <property type="evidence" value="ECO:0007669"/>
    <property type="project" value="UniProtKB-KW"/>
</dbReference>
<dbReference type="EMBL" id="JACDUP010000002">
    <property type="protein sequence ID" value="MBA2868938.1"/>
    <property type="molecule type" value="Genomic_DNA"/>
</dbReference>
<dbReference type="InterPro" id="IPR052021">
    <property type="entry name" value="Type-I_RS_S_subunit"/>
</dbReference>
<feature type="coiled-coil region" evidence="4">
    <location>
        <begin position="368"/>
        <end position="395"/>
    </location>
</feature>
<accession>A0A7J9PU27</accession>
<dbReference type="GO" id="GO:0009035">
    <property type="term" value="F:type I site-specific deoxyribonuclease activity"/>
    <property type="evidence" value="ECO:0007669"/>
    <property type="project" value="UniProtKB-EC"/>
</dbReference>
<evidence type="ECO:0000313" key="6">
    <source>
        <dbReference type="EMBL" id="MBA2868938.1"/>
    </source>
</evidence>
<sequence length="406" mass="46214">MGGIPEGYKETKIGVIPEYWDVKSFKEVSKIVGGGTPDTENMDFWNGNIRWCTPTDISKNSAKFIEKTEKTISELGLKNSSATILPPNTVLMCSRATIGEKSISKYEITTNQGFKSFICNNSLNFEYLYYLIDILKKEFIKRANGTTFIEISKKDVEKIQMPLPPAKEQQKIAEILSTWDKSIEKLENLISKKIETKKGLMQNLLTGNVRFSEFESEWKEVKLGDILKERNDVGYLDLELLAITMKNGVIKRSELDLKDNSSENKSKYKRILPGDIGYNTMRMWQGVSGLSNYEGIVSPAYTIVTPKKDVSGEYIAYLFKTSNMINLFHRYSQGLVNDTLNLKYKNFKIINAIIPKSIEEQEKIASVLSTQDKEIELLKQKLELVNTQKKGLMQNLLTGKIRVKTS</sequence>